<dbReference type="Proteomes" id="UP000278288">
    <property type="component" value="Chromosome"/>
</dbReference>
<accession>A0AAD0YV91</accession>
<proteinExistence type="predicted"/>
<name>A0AAD0YV91_CHRNA</name>
<organism evidence="1 2">
    <name type="scientific">Chryseobacterium nakagawai</name>
    <dbReference type="NCBI Taxonomy" id="1241982"/>
    <lineage>
        <taxon>Bacteria</taxon>
        <taxon>Pseudomonadati</taxon>
        <taxon>Bacteroidota</taxon>
        <taxon>Flavobacteriia</taxon>
        <taxon>Flavobacteriales</taxon>
        <taxon>Weeksellaceae</taxon>
        <taxon>Chryseobacterium group</taxon>
        <taxon>Chryseobacterium</taxon>
    </lineage>
</organism>
<evidence type="ECO:0000313" key="2">
    <source>
        <dbReference type="Proteomes" id="UP000278288"/>
    </source>
</evidence>
<gene>
    <name evidence="1" type="ORF">EG343_24155</name>
</gene>
<dbReference type="EMBL" id="CP033923">
    <property type="protein sequence ID" value="AZA93481.1"/>
    <property type="molecule type" value="Genomic_DNA"/>
</dbReference>
<sequence>MNYTNFIGYLANLENLDDLYIEFNADADSEALIVCLKNSLDMNSEIAIFGIEETEGDLIFEKDGNKYVELFPLDSVQEMVGEYVNTYKGISNTEIAERLLDYRINDA</sequence>
<protein>
    <submittedName>
        <fullName evidence="1">Uncharacterized protein</fullName>
    </submittedName>
</protein>
<dbReference type="AlphaFoldDB" id="A0AAD0YV91"/>
<dbReference type="KEGG" id="cnk:EG343_24155"/>
<keyword evidence="2" id="KW-1185">Reference proteome</keyword>
<dbReference type="RefSeq" id="WP_123860279.1">
    <property type="nucleotide sequence ID" value="NZ_CP033923.1"/>
</dbReference>
<reference evidence="1 2" key="1">
    <citation type="submission" date="2018-11" db="EMBL/GenBank/DDBJ databases">
        <title>Proposal to divide the Flavobacteriaceae and reorganize its genera based on Amino Acid Identity values calculated from whole genome sequences.</title>
        <authorList>
            <person name="Nicholson A.C."/>
            <person name="Gulvik C.A."/>
            <person name="Whitney A.M."/>
            <person name="Humrighouse B.W."/>
            <person name="Bell M."/>
            <person name="Holmes B."/>
            <person name="Steigerwalt A.G."/>
            <person name="Villarma A."/>
            <person name="Sheth M."/>
            <person name="Batra D."/>
            <person name="Pryor J."/>
            <person name="Bernardet J.-F."/>
            <person name="Hugo C."/>
            <person name="Kampfer P."/>
            <person name="Newman J."/>
            <person name="McQuiston J.R."/>
        </authorList>
    </citation>
    <scope>NUCLEOTIDE SEQUENCE [LARGE SCALE GENOMIC DNA]</scope>
    <source>
        <strain evidence="1 2">G0041</strain>
    </source>
</reference>
<evidence type="ECO:0000313" key="1">
    <source>
        <dbReference type="EMBL" id="AZA93481.1"/>
    </source>
</evidence>